<dbReference type="Proteomes" id="UP001642409">
    <property type="component" value="Unassembled WGS sequence"/>
</dbReference>
<organism evidence="4">
    <name type="scientific">Hexamita inflata</name>
    <dbReference type="NCBI Taxonomy" id="28002"/>
    <lineage>
        <taxon>Eukaryota</taxon>
        <taxon>Metamonada</taxon>
        <taxon>Diplomonadida</taxon>
        <taxon>Hexamitidae</taxon>
        <taxon>Hexamitinae</taxon>
        <taxon>Hexamita</taxon>
    </lineage>
</organism>
<dbReference type="EMBL" id="CAXDID020000033">
    <property type="protein sequence ID" value="CAL5995775.1"/>
    <property type="molecule type" value="Genomic_DNA"/>
</dbReference>
<dbReference type="PANTHER" id="PTHR46652:SF3">
    <property type="entry name" value="LEUCINE-RICH REPEAT-CONTAINING PROTEIN 9"/>
    <property type="match status" value="1"/>
</dbReference>
<dbReference type="Pfam" id="PF25013">
    <property type="entry name" value="LRR_Zer-1"/>
    <property type="match status" value="1"/>
</dbReference>
<sequence>MQHNPIKQFTKFDQEMTEKFEKRIKNGYLIINNHQMLENLIFISNFSLQILTIGKSQIQKTALASSVTELNIVFCDIINLNAHEFKDVRVLNLTGNKLNTIENFRTLQRLELLNISQNEFIDISFLQSSPLIVLNACDNKIKDTSVLMNLSNLKELILSRNEDIDLNPLKYLCQLTKLHIANCGMYNIEILKPLTNLEELDISGCQNVGTYRFEKQSKLIVLKMQELKDYTIIKQFSFLKQLKQLKELDIFDNLHAQELDISYLPVQLTKLTIGTKYYSCIINITDICLLSNLQYLDFHNILTIDIKPISKMTHIRHLNLSDCGLKSLSDLQELINLEELDISSNTYIDIQVIQLFNSLIKLNLSNTHNKKIDVIKYLVNLKELNLNKNYGIDITPLQYLTKLISLDLEGCYLNGISALIPLCNLEQLNLKNNLIIDIYPLNQMTNLQVLSIADNQVQNLAAIWHLTYFDDFLITDQRQTTNKWYLFFANLARMMYSTTTILRKIQSKRTNCKIIDTTFKDRVYKILLKHNSDRESFMNTVALLFQALNRNDTYQ</sequence>
<evidence type="ECO:0000259" key="3">
    <source>
        <dbReference type="Pfam" id="PF25013"/>
    </source>
</evidence>
<evidence type="ECO:0000256" key="2">
    <source>
        <dbReference type="ARBA" id="ARBA00022737"/>
    </source>
</evidence>
<keyword evidence="6" id="KW-1185">Reference proteome</keyword>
<evidence type="ECO:0000256" key="1">
    <source>
        <dbReference type="ARBA" id="ARBA00022614"/>
    </source>
</evidence>
<evidence type="ECO:0000313" key="4">
    <source>
        <dbReference type="EMBL" id="CAI9961093.1"/>
    </source>
</evidence>
<comment type="caution">
    <text evidence="4">The sequence shown here is derived from an EMBL/GenBank/DDBJ whole genome shotgun (WGS) entry which is preliminary data.</text>
</comment>
<proteinExistence type="predicted"/>
<gene>
    <name evidence="5" type="ORF">HINF_LOCUS14227</name>
    <name evidence="4" type="ORF">HINF_LOCUS48738</name>
</gene>
<reference evidence="4" key="1">
    <citation type="submission" date="2023-06" db="EMBL/GenBank/DDBJ databases">
        <authorList>
            <person name="Kurt Z."/>
        </authorList>
    </citation>
    <scope>NUCLEOTIDE SEQUENCE</scope>
</reference>
<dbReference type="AlphaFoldDB" id="A0AA86VAF8"/>
<dbReference type="Pfam" id="PF12799">
    <property type="entry name" value="LRR_4"/>
    <property type="match status" value="1"/>
</dbReference>
<dbReference type="InterPro" id="IPR032675">
    <property type="entry name" value="LRR_dom_sf"/>
</dbReference>
<keyword evidence="1" id="KW-0433">Leucine-rich repeat</keyword>
<dbReference type="Gene3D" id="3.80.10.10">
    <property type="entry name" value="Ribonuclease Inhibitor"/>
    <property type="match status" value="3"/>
</dbReference>
<evidence type="ECO:0000313" key="5">
    <source>
        <dbReference type="EMBL" id="CAL5995775.1"/>
    </source>
</evidence>
<dbReference type="InterPro" id="IPR050836">
    <property type="entry name" value="SDS22/Internalin_LRR"/>
</dbReference>
<feature type="domain" description="Zer-1-like leucine-rich repeats region" evidence="3">
    <location>
        <begin position="190"/>
        <end position="251"/>
    </location>
</feature>
<dbReference type="EMBL" id="CATOUU010000937">
    <property type="protein sequence ID" value="CAI9961093.1"/>
    <property type="molecule type" value="Genomic_DNA"/>
</dbReference>
<dbReference type="PROSITE" id="PS51450">
    <property type="entry name" value="LRR"/>
    <property type="match status" value="4"/>
</dbReference>
<dbReference type="PANTHER" id="PTHR46652">
    <property type="entry name" value="LEUCINE-RICH REPEAT AND IQ DOMAIN-CONTAINING PROTEIN 1-RELATED"/>
    <property type="match status" value="1"/>
</dbReference>
<dbReference type="InterPro" id="IPR025875">
    <property type="entry name" value="Leu-rich_rpt_4"/>
</dbReference>
<dbReference type="InterPro" id="IPR056845">
    <property type="entry name" value="LRR_Zer-1"/>
</dbReference>
<evidence type="ECO:0000313" key="6">
    <source>
        <dbReference type="Proteomes" id="UP001642409"/>
    </source>
</evidence>
<dbReference type="SUPFAM" id="SSF52058">
    <property type="entry name" value="L domain-like"/>
    <property type="match status" value="2"/>
</dbReference>
<reference evidence="5 6" key="2">
    <citation type="submission" date="2024-07" db="EMBL/GenBank/DDBJ databases">
        <authorList>
            <person name="Akdeniz Z."/>
        </authorList>
    </citation>
    <scope>NUCLEOTIDE SEQUENCE [LARGE SCALE GENOMIC DNA]</scope>
</reference>
<protein>
    <recommendedName>
        <fullName evidence="3">Zer-1-like leucine-rich repeats region domain-containing protein</fullName>
    </recommendedName>
</protein>
<keyword evidence="2" id="KW-0677">Repeat</keyword>
<accession>A0AA86VAF8</accession>
<name>A0AA86VAF8_9EUKA</name>
<dbReference type="InterPro" id="IPR001611">
    <property type="entry name" value="Leu-rich_rpt"/>
</dbReference>